<reference evidence="1 2" key="1">
    <citation type="submission" date="2018-11" db="EMBL/GenBank/DDBJ databases">
        <authorList>
            <consortium name="Pathogen Informatics"/>
        </authorList>
    </citation>
    <scope>NUCLEOTIDE SEQUENCE [LARGE SCALE GENOMIC DNA]</scope>
</reference>
<dbReference type="EMBL" id="UYYB01103690">
    <property type="protein sequence ID" value="VDM79024.1"/>
    <property type="molecule type" value="Genomic_DNA"/>
</dbReference>
<gene>
    <name evidence="1" type="ORF">SVUK_LOCUS14022</name>
</gene>
<evidence type="ECO:0000313" key="2">
    <source>
        <dbReference type="Proteomes" id="UP000270094"/>
    </source>
</evidence>
<accession>A0A3P7JKR2</accession>
<sequence>MWCKYMVHEERTTNAAENCHGGLRRILIKKHPPLASLLLVFRAFTSVAKATVKRMEAFPHEGRILRRRDRERREKVDRAMATFEEFRGPYLTSMQVGRYLRKLSKYTSDEAI</sequence>
<evidence type="ECO:0000313" key="1">
    <source>
        <dbReference type="EMBL" id="VDM79024.1"/>
    </source>
</evidence>
<dbReference type="Proteomes" id="UP000270094">
    <property type="component" value="Unassembled WGS sequence"/>
</dbReference>
<keyword evidence="2" id="KW-1185">Reference proteome</keyword>
<name>A0A3P7JKR2_STRVU</name>
<proteinExistence type="predicted"/>
<dbReference type="OrthoDB" id="5864511at2759"/>
<protein>
    <submittedName>
        <fullName evidence="1">Uncharacterized protein</fullName>
    </submittedName>
</protein>
<dbReference type="AlphaFoldDB" id="A0A3P7JKR2"/>
<organism evidence="1 2">
    <name type="scientific">Strongylus vulgaris</name>
    <name type="common">Blood worm</name>
    <dbReference type="NCBI Taxonomy" id="40348"/>
    <lineage>
        <taxon>Eukaryota</taxon>
        <taxon>Metazoa</taxon>
        <taxon>Ecdysozoa</taxon>
        <taxon>Nematoda</taxon>
        <taxon>Chromadorea</taxon>
        <taxon>Rhabditida</taxon>
        <taxon>Rhabditina</taxon>
        <taxon>Rhabditomorpha</taxon>
        <taxon>Strongyloidea</taxon>
        <taxon>Strongylidae</taxon>
        <taxon>Strongylus</taxon>
    </lineage>
</organism>